<feature type="binding site" evidence="4">
    <location>
        <position position="29"/>
    </location>
    <ligand>
        <name>folate</name>
        <dbReference type="ChEBI" id="CHEBI:62501"/>
    </ligand>
</feature>
<evidence type="ECO:0000313" key="6">
    <source>
        <dbReference type="EMBL" id="SEG64442.1"/>
    </source>
</evidence>
<evidence type="ECO:0000256" key="4">
    <source>
        <dbReference type="HAMAP-Rule" id="MF_01175"/>
    </source>
</evidence>
<sequence>MDWQPSIQAVDITPGTPLPELLFTQLTSWGAIEMTGDDRKSYLQGQVTCDVVSLEQDQSTLGAHCDAKGKVWSIFRLCHTDSGYAMIQPASAIDKELAEIKKYAVFSKVDINVSKKLLIGVVGRQCQLWIDEQFPTQGDVRQHQGSTAIRINSERWMLLADEGLITTLRSDQSTPWLPASLWTKLDIEQGLPILEAEHQNQHIPQAFNLQALDGISFNKGCYTGQETVARAKYRGINKRMLANVRGQLNVMLTDDTNVEVERSVGENWRKAGDVLAQYQYANGEFVAAIVIANNLDADTQFRVSTQPDCRLQLEQPPYPLDDE</sequence>
<dbReference type="SUPFAM" id="SSF103025">
    <property type="entry name" value="Folate-binding domain"/>
    <property type="match status" value="1"/>
</dbReference>
<dbReference type="Gene3D" id="2.40.30.160">
    <property type="match status" value="1"/>
</dbReference>
<dbReference type="HAMAP" id="MF_01175">
    <property type="entry name" value="tRNA_modifying_YgfZ"/>
    <property type="match status" value="1"/>
</dbReference>
<evidence type="ECO:0000313" key="7">
    <source>
        <dbReference type="Proteomes" id="UP000236721"/>
    </source>
</evidence>
<dbReference type="GO" id="GO:0008033">
    <property type="term" value="P:tRNA processing"/>
    <property type="evidence" value="ECO:0007669"/>
    <property type="project" value="UniProtKB-UniRule"/>
</dbReference>
<dbReference type="EMBL" id="FNVG01000026">
    <property type="protein sequence ID" value="SEG64442.1"/>
    <property type="molecule type" value="Genomic_DNA"/>
</dbReference>
<dbReference type="InterPro" id="IPR023758">
    <property type="entry name" value="tRNA-modifying_YgfZ"/>
</dbReference>
<gene>
    <name evidence="6" type="ORF">SAMN04488244_12620</name>
</gene>
<feature type="binding site" evidence="4">
    <location>
        <position position="182"/>
    </location>
    <ligand>
        <name>folate</name>
        <dbReference type="ChEBI" id="CHEBI:62501"/>
    </ligand>
</feature>
<comment type="subcellular location">
    <subcellularLocation>
        <location evidence="4">Cytoplasm</location>
    </subcellularLocation>
</comment>
<dbReference type="AlphaFoldDB" id="A0A1H6BUY3"/>
<proteinExistence type="inferred from homology"/>
<dbReference type="InterPro" id="IPR045179">
    <property type="entry name" value="YgfZ/GcvT"/>
</dbReference>
<dbReference type="Gene3D" id="3.30.70.1400">
    <property type="entry name" value="Aminomethyltransferase beta-barrel domains"/>
    <property type="match status" value="1"/>
</dbReference>
<dbReference type="GO" id="GO:0009451">
    <property type="term" value="P:RNA modification"/>
    <property type="evidence" value="ECO:0007669"/>
    <property type="project" value="InterPro"/>
</dbReference>
<dbReference type="OrthoDB" id="9796287at2"/>
<comment type="function">
    <text evidence="4">Folate-binding protein involved in regulating the level of ATP-DnaA and in the modification of some tRNAs. It is probably a key factor in regulatory networks that act via tRNA modification, such as initiation of chromosomal replication.</text>
</comment>
<keyword evidence="3 4" id="KW-0290">Folate-binding</keyword>
<keyword evidence="2 4" id="KW-0819">tRNA processing</keyword>
<dbReference type="SUPFAM" id="SSF101790">
    <property type="entry name" value="Aminomethyltransferase beta-barrel domain"/>
    <property type="match status" value="1"/>
</dbReference>
<keyword evidence="7" id="KW-1185">Reference proteome</keyword>
<evidence type="ECO:0000256" key="3">
    <source>
        <dbReference type="ARBA" id="ARBA00022954"/>
    </source>
</evidence>
<dbReference type="Gene3D" id="3.30.70.1630">
    <property type="match status" value="1"/>
</dbReference>
<dbReference type="InterPro" id="IPR017703">
    <property type="entry name" value="YgfZ/GCV_T_CS"/>
</dbReference>
<reference evidence="7" key="1">
    <citation type="submission" date="2016-10" db="EMBL/GenBank/DDBJ databases">
        <authorList>
            <person name="Varghese N."/>
            <person name="Submissions S."/>
        </authorList>
    </citation>
    <scope>NUCLEOTIDE SEQUENCE [LARGE SCALE GENOMIC DNA]</scope>
    <source>
        <strain evidence="7">CGMCC 1.7062</strain>
    </source>
</reference>
<evidence type="ECO:0000256" key="1">
    <source>
        <dbReference type="ARBA" id="ARBA00022490"/>
    </source>
</evidence>
<feature type="domain" description="tRNA-modifying protein YgfZ-like beta-barrel" evidence="5">
    <location>
        <begin position="237"/>
        <end position="304"/>
    </location>
</feature>
<dbReference type="Pfam" id="PF21130">
    <property type="entry name" value="YgfZ_barrel"/>
    <property type="match status" value="1"/>
</dbReference>
<dbReference type="GO" id="GO:0016226">
    <property type="term" value="P:iron-sulfur cluster assembly"/>
    <property type="evidence" value="ECO:0007669"/>
    <property type="project" value="TreeGrafter"/>
</dbReference>
<dbReference type="InterPro" id="IPR048451">
    <property type="entry name" value="YgfZ_barrel"/>
</dbReference>
<keyword evidence="1 4" id="KW-0963">Cytoplasm</keyword>
<dbReference type="PANTHER" id="PTHR22602">
    <property type="entry name" value="TRANSFERASE CAF17, MITOCHONDRIAL-RELATED"/>
    <property type="match status" value="1"/>
</dbReference>
<evidence type="ECO:0000259" key="5">
    <source>
        <dbReference type="Pfam" id="PF21130"/>
    </source>
</evidence>
<evidence type="ECO:0000256" key="2">
    <source>
        <dbReference type="ARBA" id="ARBA00022694"/>
    </source>
</evidence>
<name>A0A1H6BUY3_9VIBR</name>
<dbReference type="NCBIfam" id="TIGR03317">
    <property type="entry name" value="ygfZ_signature"/>
    <property type="match status" value="1"/>
</dbReference>
<dbReference type="InterPro" id="IPR029043">
    <property type="entry name" value="GcvT/YgfZ_C"/>
</dbReference>
<organism evidence="6 7">
    <name type="scientific">Vibrio hangzhouensis</name>
    <dbReference type="NCBI Taxonomy" id="462991"/>
    <lineage>
        <taxon>Bacteria</taxon>
        <taxon>Pseudomonadati</taxon>
        <taxon>Pseudomonadota</taxon>
        <taxon>Gammaproteobacteria</taxon>
        <taxon>Vibrionales</taxon>
        <taxon>Vibrionaceae</taxon>
        <taxon>Vibrio</taxon>
    </lineage>
</organism>
<dbReference type="GO" id="GO:0005542">
    <property type="term" value="F:folic acid binding"/>
    <property type="evidence" value="ECO:0007669"/>
    <property type="project" value="UniProtKB-UniRule"/>
</dbReference>
<protein>
    <recommendedName>
        <fullName evidence="4">tRNA-modifying protein YgfZ</fullName>
    </recommendedName>
</protein>
<dbReference type="NCBIfam" id="NF007110">
    <property type="entry name" value="PRK09559.1"/>
    <property type="match status" value="1"/>
</dbReference>
<comment type="similarity">
    <text evidence="4">Belongs to the tRNA-modifying YgfZ family.</text>
</comment>
<dbReference type="RefSeq" id="WP_103882023.1">
    <property type="nucleotide sequence ID" value="NZ_FNVG01000026.1"/>
</dbReference>
<dbReference type="Proteomes" id="UP000236721">
    <property type="component" value="Unassembled WGS sequence"/>
</dbReference>
<dbReference type="PANTHER" id="PTHR22602:SF0">
    <property type="entry name" value="TRANSFERASE CAF17, MITOCHONDRIAL-RELATED"/>
    <property type="match status" value="1"/>
</dbReference>
<dbReference type="GO" id="GO:0005737">
    <property type="term" value="C:cytoplasm"/>
    <property type="evidence" value="ECO:0007669"/>
    <property type="project" value="UniProtKB-SubCell"/>
</dbReference>
<accession>A0A1H6BUY3</accession>